<name>A0A2N9JC69_9ACTN</name>
<dbReference type="InterPro" id="IPR048466">
    <property type="entry name" value="DNA_pol3_delta-like_C"/>
</dbReference>
<dbReference type="NCBIfam" id="TIGR01128">
    <property type="entry name" value="holA"/>
    <property type="match status" value="1"/>
</dbReference>
<dbReference type="GO" id="GO:0003677">
    <property type="term" value="F:DNA binding"/>
    <property type="evidence" value="ECO:0007669"/>
    <property type="project" value="InterPro"/>
</dbReference>
<organism evidence="9 10">
    <name type="scientific">Micropruina glycogenica</name>
    <dbReference type="NCBI Taxonomy" id="75385"/>
    <lineage>
        <taxon>Bacteria</taxon>
        <taxon>Bacillati</taxon>
        <taxon>Actinomycetota</taxon>
        <taxon>Actinomycetes</taxon>
        <taxon>Propionibacteriales</taxon>
        <taxon>Nocardioidaceae</taxon>
        <taxon>Micropruina</taxon>
    </lineage>
</organism>
<dbReference type="Proteomes" id="UP000238164">
    <property type="component" value="Chromosome 1"/>
</dbReference>
<dbReference type="AlphaFoldDB" id="A0A2N9JC69"/>
<comment type="similarity">
    <text evidence="6">Belongs to the DNA polymerase HolA subunit family.</text>
</comment>
<dbReference type="Gene3D" id="3.40.50.300">
    <property type="entry name" value="P-loop containing nucleotide triphosphate hydrolases"/>
    <property type="match status" value="1"/>
</dbReference>
<dbReference type="InterPro" id="IPR008921">
    <property type="entry name" value="DNA_pol3_clamp-load_cplx_C"/>
</dbReference>
<dbReference type="InterPro" id="IPR005790">
    <property type="entry name" value="DNA_polIII_delta"/>
</dbReference>
<dbReference type="KEGG" id="mgg:MPLG2_0681"/>
<dbReference type="EMBL" id="LT985188">
    <property type="protein sequence ID" value="SPD85717.1"/>
    <property type="molecule type" value="Genomic_DNA"/>
</dbReference>
<evidence type="ECO:0000256" key="4">
    <source>
        <dbReference type="ARBA" id="ARBA00022705"/>
    </source>
</evidence>
<accession>A0A2N9JC69</accession>
<keyword evidence="10" id="KW-1185">Reference proteome</keyword>
<evidence type="ECO:0000256" key="6">
    <source>
        <dbReference type="ARBA" id="ARBA00034754"/>
    </source>
</evidence>
<dbReference type="InterPro" id="IPR027417">
    <property type="entry name" value="P-loop_NTPase"/>
</dbReference>
<evidence type="ECO:0000256" key="7">
    <source>
        <dbReference type="ARBA" id="ARBA00049244"/>
    </source>
</evidence>
<evidence type="ECO:0000256" key="5">
    <source>
        <dbReference type="ARBA" id="ARBA00022932"/>
    </source>
</evidence>
<sequence length="342" mass="36168">MVSVRPGMLNPVSTPFGTTTLVQGPESLLAERAVQGLIKRALDERSDASINRLSAAQLDRGSLLEATSGSLFTTSAVVVIEQLAELPLDLADDVVGLAQQASDDLVLILVHEGGAKGKALLDRLRKAAVEVVEAPSVKAWELPQFVVAEVRKRGGRIDRETAEALVGAVGSDLRSVAAAVAQLLADTEQPVITTADVHRYFAGRAEVSGFAIADHCLDGNREAALGSLRWALETGVAPVLLTSAVASGLRSLGKYLGVRDERLRDVELARRIGVPPWKLKDLSRQSRGWSAPGVARAIQHAAAADAAVKGASGDPDYALESLVLSVIDCRSRGRQASVQTRR</sequence>
<dbReference type="GO" id="GO:0003887">
    <property type="term" value="F:DNA-directed DNA polymerase activity"/>
    <property type="evidence" value="ECO:0007669"/>
    <property type="project" value="UniProtKB-KW"/>
</dbReference>
<dbReference type="EC" id="2.7.7.7" evidence="1"/>
<keyword evidence="4" id="KW-0235">DNA replication</keyword>
<keyword evidence="3" id="KW-0548">Nucleotidyltransferase</keyword>
<comment type="catalytic activity">
    <reaction evidence="7">
        <text>DNA(n) + a 2'-deoxyribonucleoside 5'-triphosphate = DNA(n+1) + diphosphate</text>
        <dbReference type="Rhea" id="RHEA:22508"/>
        <dbReference type="Rhea" id="RHEA-COMP:17339"/>
        <dbReference type="Rhea" id="RHEA-COMP:17340"/>
        <dbReference type="ChEBI" id="CHEBI:33019"/>
        <dbReference type="ChEBI" id="CHEBI:61560"/>
        <dbReference type="ChEBI" id="CHEBI:173112"/>
        <dbReference type="EC" id="2.7.7.7"/>
    </reaction>
</comment>
<evidence type="ECO:0000256" key="1">
    <source>
        <dbReference type="ARBA" id="ARBA00012417"/>
    </source>
</evidence>
<keyword evidence="5" id="KW-0239">DNA-directed DNA polymerase</keyword>
<dbReference type="PANTHER" id="PTHR34388:SF1">
    <property type="entry name" value="DNA POLYMERASE III SUBUNIT DELTA"/>
    <property type="match status" value="1"/>
</dbReference>
<dbReference type="Gene3D" id="1.10.8.60">
    <property type="match status" value="1"/>
</dbReference>
<gene>
    <name evidence="9" type="ORF">MPLG2_0681</name>
</gene>
<dbReference type="Pfam" id="PF21694">
    <property type="entry name" value="DNA_pol3_delta_C"/>
    <property type="match status" value="1"/>
</dbReference>
<dbReference type="GO" id="GO:0006261">
    <property type="term" value="P:DNA-templated DNA replication"/>
    <property type="evidence" value="ECO:0007669"/>
    <property type="project" value="TreeGrafter"/>
</dbReference>
<evidence type="ECO:0000313" key="9">
    <source>
        <dbReference type="EMBL" id="SPD85717.1"/>
    </source>
</evidence>
<evidence type="ECO:0000256" key="3">
    <source>
        <dbReference type="ARBA" id="ARBA00022695"/>
    </source>
</evidence>
<dbReference type="PANTHER" id="PTHR34388">
    <property type="entry name" value="DNA POLYMERASE III SUBUNIT DELTA"/>
    <property type="match status" value="1"/>
</dbReference>
<evidence type="ECO:0000259" key="8">
    <source>
        <dbReference type="Pfam" id="PF21694"/>
    </source>
</evidence>
<proteinExistence type="inferred from homology"/>
<feature type="domain" description="DNA polymerase III delta subunit-like C-terminal" evidence="8">
    <location>
        <begin position="209"/>
        <end position="325"/>
    </location>
</feature>
<dbReference type="SUPFAM" id="SSF48019">
    <property type="entry name" value="post-AAA+ oligomerization domain-like"/>
    <property type="match status" value="1"/>
</dbReference>
<evidence type="ECO:0000313" key="10">
    <source>
        <dbReference type="Proteomes" id="UP000238164"/>
    </source>
</evidence>
<keyword evidence="2" id="KW-0808">Transferase</keyword>
<evidence type="ECO:0000256" key="2">
    <source>
        <dbReference type="ARBA" id="ARBA00022679"/>
    </source>
</evidence>
<dbReference type="Gene3D" id="1.20.272.10">
    <property type="match status" value="1"/>
</dbReference>
<reference evidence="9 10" key="1">
    <citation type="submission" date="2018-02" db="EMBL/GenBank/DDBJ databases">
        <authorList>
            <person name="Cohen D.B."/>
            <person name="Kent A.D."/>
        </authorList>
    </citation>
    <scope>NUCLEOTIDE SEQUENCE [LARGE SCALE GENOMIC DNA]</scope>
    <source>
        <strain evidence="9">1</strain>
    </source>
</reference>
<dbReference type="SUPFAM" id="SSF52540">
    <property type="entry name" value="P-loop containing nucleoside triphosphate hydrolases"/>
    <property type="match status" value="1"/>
</dbReference>
<dbReference type="GO" id="GO:0009360">
    <property type="term" value="C:DNA polymerase III complex"/>
    <property type="evidence" value="ECO:0007669"/>
    <property type="project" value="TreeGrafter"/>
</dbReference>
<protein>
    <recommendedName>
        <fullName evidence="1">DNA-directed DNA polymerase</fullName>
        <ecNumber evidence="1">2.7.7.7</ecNumber>
    </recommendedName>
</protein>